<proteinExistence type="predicted"/>
<name>A0A0F8V7N5_9ZZZZ</name>
<dbReference type="AlphaFoldDB" id="A0A0F8V7N5"/>
<gene>
    <name evidence="1" type="ORF">LCGC14_3056310</name>
</gene>
<comment type="caution">
    <text evidence="1">The sequence shown here is derived from an EMBL/GenBank/DDBJ whole genome shotgun (WGS) entry which is preliminary data.</text>
</comment>
<reference evidence="1" key="1">
    <citation type="journal article" date="2015" name="Nature">
        <title>Complex archaea that bridge the gap between prokaryotes and eukaryotes.</title>
        <authorList>
            <person name="Spang A."/>
            <person name="Saw J.H."/>
            <person name="Jorgensen S.L."/>
            <person name="Zaremba-Niedzwiedzka K."/>
            <person name="Martijn J."/>
            <person name="Lind A.E."/>
            <person name="van Eijk R."/>
            <person name="Schleper C."/>
            <person name="Guy L."/>
            <person name="Ettema T.J."/>
        </authorList>
    </citation>
    <scope>NUCLEOTIDE SEQUENCE</scope>
</reference>
<organism evidence="1">
    <name type="scientific">marine sediment metagenome</name>
    <dbReference type="NCBI Taxonomy" id="412755"/>
    <lineage>
        <taxon>unclassified sequences</taxon>
        <taxon>metagenomes</taxon>
        <taxon>ecological metagenomes</taxon>
    </lineage>
</organism>
<sequence>MITEMSYSICCYAAMPDWPDNDCCPKCGEHTTGFTEEEIAKEEWQPDKIYTLDICGTTINTYHLLEANSFSCAGLYESDPEKIVKEVSKAALQEWEEYNKEPE</sequence>
<protein>
    <submittedName>
        <fullName evidence="1">Uncharacterized protein</fullName>
    </submittedName>
</protein>
<dbReference type="EMBL" id="LAZR01070468">
    <property type="protein sequence ID" value="KKK40487.1"/>
    <property type="molecule type" value="Genomic_DNA"/>
</dbReference>
<evidence type="ECO:0000313" key="1">
    <source>
        <dbReference type="EMBL" id="KKK40487.1"/>
    </source>
</evidence>
<accession>A0A0F8V7N5</accession>